<sequence length="41" mass="4605">MNAPAKFFDKTSTFAGDEIRPENKPQSIDLILLSMGKLCYN</sequence>
<dbReference type="PATRIC" id="fig|1638788.3.peg.1332"/>
<name>A0A0K1RX68_9CHRO</name>
<evidence type="ECO:0000313" key="2">
    <source>
        <dbReference type="Proteomes" id="UP000068167"/>
    </source>
</evidence>
<dbReference type="GO" id="GO:0032259">
    <property type="term" value="P:methylation"/>
    <property type="evidence" value="ECO:0007669"/>
    <property type="project" value="UniProtKB-KW"/>
</dbReference>
<dbReference type="KEGG" id="mpk:VL20_1326"/>
<reference evidence="1 2" key="1">
    <citation type="journal article" date="2016" name="Stand. Genomic Sci.">
        <title>Complete genome sequence and genomic characterization of Microcystis panniformis FACHB 1757 by third-generation sequencing.</title>
        <authorList>
            <person name="Zhang J.Y."/>
            <person name="Guan R."/>
            <person name="Zhang H.J."/>
            <person name="Li H."/>
            <person name="Xiao P."/>
            <person name="Yu G.L."/>
            <person name="Du L."/>
            <person name="Cao D.M."/>
            <person name="Zhu B.C."/>
            <person name="Li R.H."/>
            <person name="Lu Z.H."/>
        </authorList>
    </citation>
    <scope>NUCLEOTIDE SEQUENCE [LARGE SCALE GENOMIC DNA]</scope>
    <source>
        <strain evidence="1 2">FACHB-1757</strain>
    </source>
</reference>
<keyword evidence="1" id="KW-0808">Transferase</keyword>
<protein>
    <submittedName>
        <fullName evidence="1">Type I restriction-modification system DNA-methyltransferase subunit M</fullName>
    </submittedName>
</protein>
<proteinExistence type="predicted"/>
<accession>A0A0K1RX68</accession>
<organism evidence="1 2">
    <name type="scientific">Microcystis panniformis FACHB-1757</name>
    <dbReference type="NCBI Taxonomy" id="1638788"/>
    <lineage>
        <taxon>Bacteria</taxon>
        <taxon>Bacillati</taxon>
        <taxon>Cyanobacteriota</taxon>
        <taxon>Cyanophyceae</taxon>
        <taxon>Oscillatoriophycideae</taxon>
        <taxon>Chroococcales</taxon>
        <taxon>Microcystaceae</taxon>
        <taxon>Microcystis</taxon>
    </lineage>
</organism>
<dbReference type="Proteomes" id="UP000068167">
    <property type="component" value="Chromosome"/>
</dbReference>
<dbReference type="EMBL" id="CP011339">
    <property type="protein sequence ID" value="AKV66497.1"/>
    <property type="molecule type" value="Genomic_DNA"/>
</dbReference>
<evidence type="ECO:0000313" key="1">
    <source>
        <dbReference type="EMBL" id="AKV66497.1"/>
    </source>
</evidence>
<keyword evidence="1" id="KW-0489">Methyltransferase</keyword>
<dbReference type="GO" id="GO:0008168">
    <property type="term" value="F:methyltransferase activity"/>
    <property type="evidence" value="ECO:0007669"/>
    <property type="project" value="UniProtKB-KW"/>
</dbReference>
<dbReference type="AlphaFoldDB" id="A0A0K1RX68"/>
<keyword evidence="2" id="KW-1185">Reference proteome</keyword>
<gene>
    <name evidence="1" type="ORF">VL20_1326</name>
</gene>